<accession>A0ABX7I0J5</accession>
<evidence type="ECO:0000313" key="2">
    <source>
        <dbReference type="Proteomes" id="UP000623307"/>
    </source>
</evidence>
<evidence type="ECO:0000313" key="1">
    <source>
        <dbReference type="EMBL" id="QRQ96109.1"/>
    </source>
</evidence>
<dbReference type="EMBL" id="CP069812">
    <property type="protein sequence ID" value="QRQ96109.1"/>
    <property type="molecule type" value="Genomic_DNA"/>
</dbReference>
<proteinExistence type="predicted"/>
<keyword evidence="2" id="KW-1185">Reference proteome</keyword>
<gene>
    <name evidence="1" type="ORF">JTE92_25825</name>
</gene>
<protein>
    <recommendedName>
        <fullName evidence="3">Type I restriction endonuclease subunit M</fullName>
    </recommendedName>
</protein>
<reference evidence="1 2" key="1">
    <citation type="submission" date="2021-02" db="EMBL/GenBank/DDBJ databases">
        <title>Complete Genome Sequence of Cupriavidus oxalaticus Strain Ox1, a Soil Oxalate-Degrading Species.</title>
        <authorList>
            <person name="Palmieri F."/>
            <person name="Udriet P."/>
            <person name="Deuasquier M."/>
            <person name="Beaudoing E."/>
            <person name="Johnson S.L."/>
            <person name="Davenport K.W."/>
            <person name="Chain P.S."/>
            <person name="Bindschedler S."/>
            <person name="Junier P."/>
        </authorList>
    </citation>
    <scope>NUCLEOTIDE SEQUENCE [LARGE SCALE GENOMIC DNA]</scope>
    <source>
        <strain evidence="1 2">Ox1</strain>
    </source>
</reference>
<evidence type="ECO:0008006" key="3">
    <source>
        <dbReference type="Google" id="ProtNLM"/>
    </source>
</evidence>
<name>A0ABX7I0J5_9BURK</name>
<dbReference type="Proteomes" id="UP000623307">
    <property type="component" value="Chromosome 2"/>
</dbReference>
<sequence length="98" mass="10532">MSPKSGGSRGSLFPLGQIVATRGVMSHLAQCSIGPVPYLARHARGDWGLVPAEDVKANDLAVEHGWCILSAYDIAGVRVWIITEADRSVTTLLLPDEY</sequence>
<organism evidence="1 2">
    <name type="scientific">Cupriavidus oxalaticus</name>
    <dbReference type="NCBI Taxonomy" id="96344"/>
    <lineage>
        <taxon>Bacteria</taxon>
        <taxon>Pseudomonadati</taxon>
        <taxon>Pseudomonadota</taxon>
        <taxon>Betaproteobacteria</taxon>
        <taxon>Burkholderiales</taxon>
        <taxon>Burkholderiaceae</taxon>
        <taxon>Cupriavidus</taxon>
    </lineage>
</organism>